<accession>A0ABR1S436</accession>
<feature type="transmembrane region" description="Helical" evidence="1">
    <location>
        <begin position="123"/>
        <end position="141"/>
    </location>
</feature>
<evidence type="ECO:0000313" key="2">
    <source>
        <dbReference type="EMBL" id="KAK8024455.1"/>
    </source>
</evidence>
<keyword evidence="1" id="KW-1133">Transmembrane helix</keyword>
<keyword evidence="1" id="KW-0812">Transmembrane</keyword>
<comment type="caution">
    <text evidence="2">The sequence shown here is derived from an EMBL/GenBank/DDBJ whole genome shotgun (WGS) entry which is preliminary data.</text>
</comment>
<keyword evidence="3" id="KW-1185">Reference proteome</keyword>
<reference evidence="2 3" key="1">
    <citation type="submission" date="2023-01" db="EMBL/GenBank/DDBJ databases">
        <title>Analysis of 21 Apiospora genomes using comparative genomics revels a genus with tremendous synthesis potential of carbohydrate active enzymes and secondary metabolites.</title>
        <authorList>
            <person name="Sorensen T."/>
        </authorList>
    </citation>
    <scope>NUCLEOTIDE SEQUENCE [LARGE SCALE GENOMIC DNA]</scope>
    <source>
        <strain evidence="2 3">CBS 33761</strain>
    </source>
</reference>
<evidence type="ECO:0000256" key="1">
    <source>
        <dbReference type="SAM" id="Phobius"/>
    </source>
</evidence>
<sequence length="192" mass="21648">MVRITLTQASLMGLELVFSIVTFVLFCTAYPDNYRTRLWSIGGEMGWNSNPRLRIYFFANYEDPPEVPLVWSQRYVNIKTSEAYALIYSHELPSLTDSALAIATLSLVLCISRMALSFYSFMMPAFGVLYDAVLAACWYYSVSAQSSGDFSDSDHIGTRPWYLEKSCDVVAVSDRDACVVGKVSFYFAFISL</sequence>
<proteinExistence type="predicted"/>
<dbReference type="EMBL" id="JAQQWK010000011">
    <property type="protein sequence ID" value="KAK8024455.1"/>
    <property type="molecule type" value="Genomic_DNA"/>
</dbReference>
<gene>
    <name evidence="2" type="ORF">PG993_012521</name>
</gene>
<keyword evidence="1" id="KW-0472">Membrane</keyword>
<feature type="transmembrane region" description="Helical" evidence="1">
    <location>
        <begin position="12"/>
        <end position="31"/>
    </location>
</feature>
<organism evidence="2 3">
    <name type="scientific">Apiospora rasikravindrae</name>
    <dbReference type="NCBI Taxonomy" id="990691"/>
    <lineage>
        <taxon>Eukaryota</taxon>
        <taxon>Fungi</taxon>
        <taxon>Dikarya</taxon>
        <taxon>Ascomycota</taxon>
        <taxon>Pezizomycotina</taxon>
        <taxon>Sordariomycetes</taxon>
        <taxon>Xylariomycetidae</taxon>
        <taxon>Amphisphaeriales</taxon>
        <taxon>Apiosporaceae</taxon>
        <taxon>Apiospora</taxon>
    </lineage>
</organism>
<name>A0ABR1S436_9PEZI</name>
<evidence type="ECO:0000313" key="3">
    <source>
        <dbReference type="Proteomes" id="UP001444661"/>
    </source>
</evidence>
<protein>
    <submittedName>
        <fullName evidence="2">Uncharacterized protein</fullName>
    </submittedName>
</protein>
<dbReference type="Proteomes" id="UP001444661">
    <property type="component" value="Unassembled WGS sequence"/>
</dbReference>